<protein>
    <recommendedName>
        <fullName evidence="2">Nephrocystin 3-like N-terminal domain-containing protein</fullName>
    </recommendedName>
</protein>
<evidence type="ECO:0000313" key="3">
    <source>
        <dbReference type="EMBL" id="KAK1757128.1"/>
    </source>
</evidence>
<evidence type="ECO:0000259" key="2">
    <source>
        <dbReference type="Pfam" id="PF24883"/>
    </source>
</evidence>
<evidence type="ECO:0000256" key="1">
    <source>
        <dbReference type="ARBA" id="ARBA00022737"/>
    </source>
</evidence>
<proteinExistence type="predicted"/>
<organism evidence="3 4">
    <name type="scientific">Echria macrotheca</name>
    <dbReference type="NCBI Taxonomy" id="438768"/>
    <lineage>
        <taxon>Eukaryota</taxon>
        <taxon>Fungi</taxon>
        <taxon>Dikarya</taxon>
        <taxon>Ascomycota</taxon>
        <taxon>Pezizomycotina</taxon>
        <taxon>Sordariomycetes</taxon>
        <taxon>Sordariomycetidae</taxon>
        <taxon>Sordariales</taxon>
        <taxon>Schizotheciaceae</taxon>
        <taxon>Echria</taxon>
    </lineage>
</organism>
<dbReference type="Proteomes" id="UP001239445">
    <property type="component" value="Unassembled WGS sequence"/>
</dbReference>
<feature type="domain" description="Nephrocystin 3-like N-terminal" evidence="2">
    <location>
        <begin position="196"/>
        <end position="359"/>
    </location>
</feature>
<dbReference type="InterPro" id="IPR036770">
    <property type="entry name" value="Ankyrin_rpt-contain_sf"/>
</dbReference>
<accession>A0AAJ0BH76</accession>
<keyword evidence="1" id="KW-0677">Repeat</keyword>
<dbReference type="EMBL" id="MU839831">
    <property type="protein sequence ID" value="KAK1757128.1"/>
    <property type="molecule type" value="Genomic_DNA"/>
</dbReference>
<dbReference type="PANTHER" id="PTHR10039:SF16">
    <property type="entry name" value="GPI INOSITOL-DEACYLASE"/>
    <property type="match status" value="1"/>
</dbReference>
<name>A0AAJ0BH76_9PEZI</name>
<dbReference type="Gene3D" id="1.25.40.20">
    <property type="entry name" value="Ankyrin repeat-containing domain"/>
    <property type="match status" value="1"/>
</dbReference>
<dbReference type="Pfam" id="PF24883">
    <property type="entry name" value="NPHP3_N"/>
    <property type="match status" value="1"/>
</dbReference>
<dbReference type="SUPFAM" id="SSF52540">
    <property type="entry name" value="P-loop containing nucleoside triphosphate hydrolases"/>
    <property type="match status" value="1"/>
</dbReference>
<keyword evidence="4" id="KW-1185">Reference proteome</keyword>
<dbReference type="Gene3D" id="3.40.50.300">
    <property type="entry name" value="P-loop containing nucleotide triphosphate hydrolases"/>
    <property type="match status" value="1"/>
</dbReference>
<reference evidence="3" key="1">
    <citation type="submission" date="2023-06" db="EMBL/GenBank/DDBJ databases">
        <title>Genome-scale phylogeny and comparative genomics of the fungal order Sordariales.</title>
        <authorList>
            <consortium name="Lawrence Berkeley National Laboratory"/>
            <person name="Hensen N."/>
            <person name="Bonometti L."/>
            <person name="Westerberg I."/>
            <person name="Brannstrom I.O."/>
            <person name="Guillou S."/>
            <person name="Cros-Aarteil S."/>
            <person name="Calhoun S."/>
            <person name="Haridas S."/>
            <person name="Kuo A."/>
            <person name="Mondo S."/>
            <person name="Pangilinan J."/>
            <person name="Riley R."/>
            <person name="Labutti K."/>
            <person name="Andreopoulos B."/>
            <person name="Lipzen A."/>
            <person name="Chen C."/>
            <person name="Yanf M."/>
            <person name="Daum C."/>
            <person name="Ng V."/>
            <person name="Clum A."/>
            <person name="Steindorff A."/>
            <person name="Ohm R."/>
            <person name="Martin F."/>
            <person name="Silar P."/>
            <person name="Natvig D."/>
            <person name="Lalanne C."/>
            <person name="Gautier V."/>
            <person name="Ament-Velasquez S.L."/>
            <person name="Kruys A."/>
            <person name="Hutchinson M.I."/>
            <person name="Powell A.J."/>
            <person name="Barry K."/>
            <person name="Miller A.N."/>
            <person name="Grigoriev I.V."/>
            <person name="Debuchy R."/>
            <person name="Gladieux P."/>
            <person name="Thoren M.H."/>
            <person name="Johannesson H."/>
        </authorList>
    </citation>
    <scope>NUCLEOTIDE SEQUENCE</scope>
    <source>
        <strain evidence="3">PSN4</strain>
    </source>
</reference>
<dbReference type="SUPFAM" id="SSF48403">
    <property type="entry name" value="Ankyrin repeat"/>
    <property type="match status" value="1"/>
</dbReference>
<evidence type="ECO:0000313" key="4">
    <source>
        <dbReference type="Proteomes" id="UP001239445"/>
    </source>
</evidence>
<dbReference type="InterPro" id="IPR056884">
    <property type="entry name" value="NPHP3-like_N"/>
</dbReference>
<dbReference type="InterPro" id="IPR027417">
    <property type="entry name" value="P-loop_NTPase"/>
</dbReference>
<dbReference type="AlphaFoldDB" id="A0AAJ0BH76"/>
<sequence>MDPVSAVASIIAVVQCTDRIVQLCRYYIEAVDDYPKDLRSILIEASTLKALLENLRCLIDCDGSSSPMLKILGGEEGPLEGCRRAAAELESLFPASSETTAGASRRKRLKQVVGQLAWPFRQEKARVLLAQVQQHKATINLAISSEALHDVKESKNGFGAVCRMLNDSETSDVCTWVEQNNPSELHNRAVADYEAGTGDWITRTPEWKTWIDAKDSQRCLWIHGIPGAGKTVLASYAIRQIIRTIKEPNSGNSVCAYYYCYHARNQDESTPALRWIVSQLCRASNRVPEPLYEAYRLRRLPSTDDLLQHLETILEQFKRAFIVIDALDESQSREKLLHAIQKIQCDTRFTKIRLLVTSREYADIEREMLSIAATPLSMSNEFVKDDIRKFIAATLRSNSLFQKWPEAFRVEVEEALSSGAKGMFRWAVCQLDILRRLRYQNMVREAIKNLPQTLDETYERIFSLIADEDVDLVRHCLWWTMFHNVLWDSDLPLMSNILIDTYYLMTGKEVVDDQPLVTDVEILREACGCLLSFSLSKYGGHKVNLSHYTVREYLESGRSHTGRSALFSRDGNSPYDEEVTALFTHSTELEAVVDLGELTARIEDTDERNAIASEIAVYQLASCVRVICVDKIKARPSLVYDFLDLRRSHMCQLVDVLGQFREFCDEFLGELECLDFRGSDGSTREAVSDDFTKVVVMAYLLWLGRVDLASEFLKLTGSSALAWHTQLRGQIFSTIWCRHTGMADFKTFSGNIFEVVAIMPCLAVEAPDALGFLLDHRPTYAFDPTSVLVHYIGRHRHNRDETCDEDCPLRILLGMGADPNAQGFPCTPLQIAVVGRDLHGAQKLLEAGADPNETGSNEAESWEEGTALDAFSGLRGVKPVDILSTFDHRAFTPLHDEKDMVDEIFQLLNSIPEVRIAS</sequence>
<dbReference type="PANTHER" id="PTHR10039">
    <property type="entry name" value="AMELOGENIN"/>
    <property type="match status" value="1"/>
</dbReference>
<comment type="caution">
    <text evidence="3">The sequence shown here is derived from an EMBL/GenBank/DDBJ whole genome shotgun (WGS) entry which is preliminary data.</text>
</comment>
<gene>
    <name evidence="3" type="ORF">QBC47DRAFT_342171</name>
</gene>